<feature type="transmembrane region" description="Helical" evidence="3">
    <location>
        <begin position="152"/>
        <end position="170"/>
    </location>
</feature>
<feature type="transmembrane region" description="Helical" evidence="3">
    <location>
        <begin position="120"/>
        <end position="140"/>
    </location>
</feature>
<dbReference type="EMBL" id="FQVL01000010">
    <property type="protein sequence ID" value="SHF19768.1"/>
    <property type="molecule type" value="Genomic_DNA"/>
</dbReference>
<comment type="subcellular location">
    <subcellularLocation>
        <location evidence="1">Endomembrane system</location>
        <topology evidence="1">Multi-pass membrane protein</topology>
    </subcellularLocation>
</comment>
<dbReference type="GO" id="GO:0016020">
    <property type="term" value="C:membrane"/>
    <property type="evidence" value="ECO:0007669"/>
    <property type="project" value="InterPro"/>
</dbReference>
<dbReference type="RefSeq" id="WP_073155916.1">
    <property type="nucleotide sequence ID" value="NZ_FQVL01000010.1"/>
</dbReference>
<name>A0A1M4ZP37_9BACL</name>
<feature type="transmembrane region" description="Helical" evidence="3">
    <location>
        <begin position="95"/>
        <end position="114"/>
    </location>
</feature>
<evidence type="ECO:0000256" key="2">
    <source>
        <dbReference type="ARBA" id="ARBA00007362"/>
    </source>
</evidence>
<keyword evidence="3" id="KW-0812">Transmembrane</keyword>
<evidence type="ECO:0000259" key="4">
    <source>
        <dbReference type="Pfam" id="PF00892"/>
    </source>
</evidence>
<dbReference type="Proteomes" id="UP000184476">
    <property type="component" value="Unassembled WGS sequence"/>
</dbReference>
<feature type="domain" description="EamA" evidence="4">
    <location>
        <begin position="4"/>
        <end position="137"/>
    </location>
</feature>
<evidence type="ECO:0000256" key="3">
    <source>
        <dbReference type="SAM" id="Phobius"/>
    </source>
</evidence>
<comment type="similarity">
    <text evidence="2">Belongs to the EamA transporter family.</text>
</comment>
<evidence type="ECO:0000313" key="6">
    <source>
        <dbReference type="Proteomes" id="UP000184476"/>
    </source>
</evidence>
<evidence type="ECO:0000256" key="1">
    <source>
        <dbReference type="ARBA" id="ARBA00004127"/>
    </source>
</evidence>
<feature type="transmembrane region" description="Helical" evidence="3">
    <location>
        <begin position="6"/>
        <end position="23"/>
    </location>
</feature>
<evidence type="ECO:0000313" key="5">
    <source>
        <dbReference type="EMBL" id="SHF19768.1"/>
    </source>
</evidence>
<feature type="transmembrane region" description="Helical" evidence="3">
    <location>
        <begin position="266"/>
        <end position="283"/>
    </location>
</feature>
<feature type="transmembrane region" description="Helical" evidence="3">
    <location>
        <begin position="182"/>
        <end position="201"/>
    </location>
</feature>
<keyword evidence="6" id="KW-1185">Reference proteome</keyword>
<feature type="transmembrane region" description="Helical" evidence="3">
    <location>
        <begin position="239"/>
        <end position="259"/>
    </location>
</feature>
<protein>
    <submittedName>
        <fullName evidence="5">Uncharacterized membrane protein</fullName>
    </submittedName>
</protein>
<dbReference type="Pfam" id="PF00892">
    <property type="entry name" value="EamA"/>
    <property type="match status" value="2"/>
</dbReference>
<dbReference type="PANTHER" id="PTHR22911:SF137">
    <property type="entry name" value="SOLUTE CARRIER FAMILY 35 MEMBER G2-RELATED"/>
    <property type="match status" value="1"/>
</dbReference>
<dbReference type="PANTHER" id="PTHR22911">
    <property type="entry name" value="ACYL-MALONYL CONDENSING ENZYME-RELATED"/>
    <property type="match status" value="1"/>
</dbReference>
<dbReference type="STRING" id="112248.SAMN05444392_11032"/>
<keyword evidence="3" id="KW-0472">Membrane</keyword>
<dbReference type="SUPFAM" id="SSF103481">
    <property type="entry name" value="Multidrug resistance efflux transporter EmrE"/>
    <property type="match status" value="2"/>
</dbReference>
<dbReference type="InterPro" id="IPR000620">
    <property type="entry name" value="EamA_dom"/>
</dbReference>
<dbReference type="Gene3D" id="1.10.3730.20">
    <property type="match status" value="1"/>
</dbReference>
<keyword evidence="3" id="KW-1133">Transmembrane helix</keyword>
<dbReference type="InterPro" id="IPR037185">
    <property type="entry name" value="EmrE-like"/>
</dbReference>
<reference evidence="5 6" key="1">
    <citation type="submission" date="2016-11" db="EMBL/GenBank/DDBJ databases">
        <authorList>
            <person name="Jaros S."/>
            <person name="Januszkiewicz K."/>
            <person name="Wedrychowicz H."/>
        </authorList>
    </citation>
    <scope>NUCLEOTIDE SEQUENCE [LARGE SCALE GENOMIC DNA]</scope>
    <source>
        <strain evidence="5 6">DSM 44666</strain>
    </source>
</reference>
<feature type="transmembrane region" description="Helical" evidence="3">
    <location>
        <begin position="213"/>
        <end position="233"/>
    </location>
</feature>
<accession>A0A1M4ZP37</accession>
<dbReference type="AlphaFoldDB" id="A0A1M4ZP37"/>
<feature type="transmembrane region" description="Helical" evidence="3">
    <location>
        <begin position="35"/>
        <end position="53"/>
    </location>
</feature>
<feature type="transmembrane region" description="Helical" evidence="3">
    <location>
        <begin position="65"/>
        <end position="88"/>
    </location>
</feature>
<gene>
    <name evidence="5" type="ORF">SAMN05444392_11032</name>
</gene>
<organism evidence="5 6">
    <name type="scientific">Seinonella peptonophila</name>
    <dbReference type="NCBI Taxonomy" id="112248"/>
    <lineage>
        <taxon>Bacteria</taxon>
        <taxon>Bacillati</taxon>
        <taxon>Bacillota</taxon>
        <taxon>Bacilli</taxon>
        <taxon>Bacillales</taxon>
        <taxon>Thermoactinomycetaceae</taxon>
        <taxon>Seinonella</taxon>
    </lineage>
</organism>
<proteinExistence type="inferred from homology"/>
<feature type="domain" description="EamA" evidence="4">
    <location>
        <begin position="151"/>
        <end position="284"/>
    </location>
</feature>
<sequence>MVISGLLYGLLSAFAFGTADFLAGLSSRRIGSYTTLIYMQAVGLAVLSIYLFSSDEWHSIMNHGYMVMLAMIFMGIDLLGILCLYQGLAIGKVSIVAPIASSFAAITVILAIIFGETPSIITLIGIILTIIGVIIASLKLTEEPSSKSSRKGIMWAILASILLGVAFFGLKFPTSQMGAFSTVWIGRAQSIIALPLILRVFKQKPKRPQLADIGWISLVGIFDVIALISYNLGITTANTSVVVTITSLFAIVTMIWGIIVWKERIIWNQILGISTILIGILLINL</sequence>